<comment type="caution">
    <text evidence="2">The sequence shown here is derived from an EMBL/GenBank/DDBJ whole genome shotgun (WGS) entry which is preliminary data.</text>
</comment>
<organism evidence="2 3">
    <name type="scientific">Thelephora terrestris</name>
    <dbReference type="NCBI Taxonomy" id="56493"/>
    <lineage>
        <taxon>Eukaryota</taxon>
        <taxon>Fungi</taxon>
        <taxon>Dikarya</taxon>
        <taxon>Basidiomycota</taxon>
        <taxon>Agaricomycotina</taxon>
        <taxon>Agaricomycetes</taxon>
        <taxon>Thelephorales</taxon>
        <taxon>Thelephoraceae</taxon>
        <taxon>Thelephora</taxon>
    </lineage>
</organism>
<dbReference type="PANTHER" id="PTHR28221">
    <property type="entry name" value="RNA POLYMERASE I-SPECIFIC TRANSCRIPTION INITIATION FACTOR RRN6"/>
    <property type="match status" value="1"/>
</dbReference>
<reference evidence="2" key="2">
    <citation type="submission" date="2020-11" db="EMBL/GenBank/DDBJ databases">
        <authorList>
            <consortium name="DOE Joint Genome Institute"/>
            <person name="Kuo A."/>
            <person name="Miyauchi S."/>
            <person name="Kiss E."/>
            <person name="Drula E."/>
            <person name="Kohler A."/>
            <person name="Sanchez-Garcia M."/>
            <person name="Andreopoulos B."/>
            <person name="Barry K.W."/>
            <person name="Bonito G."/>
            <person name="Buee M."/>
            <person name="Carver A."/>
            <person name="Chen C."/>
            <person name="Cichocki N."/>
            <person name="Clum A."/>
            <person name="Culley D."/>
            <person name="Crous P.W."/>
            <person name="Fauchery L."/>
            <person name="Girlanda M."/>
            <person name="Hayes R."/>
            <person name="Keri Z."/>
            <person name="Labutti K."/>
            <person name="Lipzen A."/>
            <person name="Lombard V."/>
            <person name="Magnuson J."/>
            <person name="Maillard F."/>
            <person name="Morin E."/>
            <person name="Murat C."/>
            <person name="Nolan M."/>
            <person name="Ohm R."/>
            <person name="Pangilinan J."/>
            <person name="Pereira M."/>
            <person name="Perotto S."/>
            <person name="Peter M."/>
            <person name="Riley R."/>
            <person name="Sitrit Y."/>
            <person name="Stielow B."/>
            <person name="Szollosi G."/>
            <person name="Zifcakova L."/>
            <person name="Stursova M."/>
            <person name="Spatafora J.W."/>
            <person name="Tedersoo L."/>
            <person name="Vaario L.-M."/>
            <person name="Yamada A."/>
            <person name="Yan M."/>
            <person name="Wang P."/>
            <person name="Xu J."/>
            <person name="Bruns T."/>
            <person name="Baldrian P."/>
            <person name="Vilgalys R."/>
            <person name="Henrissat B."/>
            <person name="Grigoriev I.V."/>
            <person name="Hibbett D."/>
            <person name="Nagy L.G."/>
            <person name="Martin F.M."/>
        </authorList>
    </citation>
    <scope>NUCLEOTIDE SEQUENCE</scope>
    <source>
        <strain evidence="2">UH-Tt-Lm1</strain>
    </source>
</reference>
<protein>
    <submittedName>
        <fullName evidence="2">Uncharacterized protein</fullName>
    </submittedName>
</protein>
<evidence type="ECO:0000313" key="2">
    <source>
        <dbReference type="EMBL" id="KAF9791264.1"/>
    </source>
</evidence>
<reference evidence="2" key="1">
    <citation type="journal article" date="2020" name="Nat. Commun.">
        <title>Large-scale genome sequencing of mycorrhizal fungi provides insights into the early evolution of symbiotic traits.</title>
        <authorList>
            <person name="Miyauchi S."/>
            <person name="Kiss E."/>
            <person name="Kuo A."/>
            <person name="Drula E."/>
            <person name="Kohler A."/>
            <person name="Sanchez-Garcia M."/>
            <person name="Morin E."/>
            <person name="Andreopoulos B."/>
            <person name="Barry K.W."/>
            <person name="Bonito G."/>
            <person name="Buee M."/>
            <person name="Carver A."/>
            <person name="Chen C."/>
            <person name="Cichocki N."/>
            <person name="Clum A."/>
            <person name="Culley D."/>
            <person name="Crous P.W."/>
            <person name="Fauchery L."/>
            <person name="Girlanda M."/>
            <person name="Hayes R.D."/>
            <person name="Keri Z."/>
            <person name="LaButti K."/>
            <person name="Lipzen A."/>
            <person name="Lombard V."/>
            <person name="Magnuson J."/>
            <person name="Maillard F."/>
            <person name="Murat C."/>
            <person name="Nolan M."/>
            <person name="Ohm R.A."/>
            <person name="Pangilinan J."/>
            <person name="Pereira M.F."/>
            <person name="Perotto S."/>
            <person name="Peter M."/>
            <person name="Pfister S."/>
            <person name="Riley R."/>
            <person name="Sitrit Y."/>
            <person name="Stielow J.B."/>
            <person name="Szollosi G."/>
            <person name="Zifcakova L."/>
            <person name="Stursova M."/>
            <person name="Spatafora J.W."/>
            <person name="Tedersoo L."/>
            <person name="Vaario L.M."/>
            <person name="Yamada A."/>
            <person name="Yan M."/>
            <person name="Wang P."/>
            <person name="Xu J."/>
            <person name="Bruns T."/>
            <person name="Baldrian P."/>
            <person name="Vilgalys R."/>
            <person name="Dunand C."/>
            <person name="Henrissat B."/>
            <person name="Grigoriev I.V."/>
            <person name="Hibbett D."/>
            <person name="Nagy L.G."/>
            <person name="Martin F.M."/>
        </authorList>
    </citation>
    <scope>NUCLEOTIDE SEQUENCE</scope>
    <source>
        <strain evidence="2">UH-Tt-Lm1</strain>
    </source>
</reference>
<dbReference type="Proteomes" id="UP000736335">
    <property type="component" value="Unassembled WGS sequence"/>
</dbReference>
<gene>
    <name evidence="2" type="ORF">BJ322DRAFT_1040774</name>
</gene>
<dbReference type="EMBL" id="WIUZ02000002">
    <property type="protein sequence ID" value="KAF9791264.1"/>
    <property type="molecule type" value="Genomic_DNA"/>
</dbReference>
<proteinExistence type="predicted"/>
<keyword evidence="3" id="KW-1185">Reference proteome</keyword>
<feature type="region of interest" description="Disordered" evidence="1">
    <location>
        <begin position="898"/>
        <end position="919"/>
    </location>
</feature>
<feature type="compositionally biased region" description="Basic residues" evidence="1">
    <location>
        <begin position="908"/>
        <end position="919"/>
    </location>
</feature>
<sequence>MAFWPVDSRENVPVTSKHWRRKAKQARWEYPFVTAGSSTAGSLINQNGKFEWTHVLQDKGLRVRSRGERSQIFPATRSPDPQTWEKSPAKYPEASAEFLRKAYPDVDVTAALLATETTTNADILSERQAFDPLVGNTLEVLYRELGPRRCFTCLAFPTGDSGRQLNVSAFSYSKRDQLPIFRPTSKPLCQFPTPILQLDSLKSSTRPNISGSLLAARTMGYTSISSLQYKLGPDSLPSLAATEVAQIHHKDAGGRPAVDVRLFDTISGPAAFIINDEGTVFQSNVTSNTNATYPIYQPSQVIGAPAEAFWRLVPGTASSACYVVSSYQIQQLDLRTHNSTQPLWSLSTAERAVITSAEPPLQGQLSNVVTTEGVYWFDERYLGKPVLGVKHYRNSDRTLEARTTLLRSGAEVASHPVSFLTSRKTGLVTVYDVSRGEDDLVHMYAPAHCLPYITPHGGLPIAGWNLFKHPLMDPSHVDVLHLSSRGDVNRLHAQIYPGSDADLSASDPGQGYIWSDDVKELASANLTVTSSSRLSERESSTVDLGPAYQDLFFPATEGDENADAMYDALDRLPSFWQNLDAPIDHIIIINDITCRLGDDPSDTHRADFLTPNPITGKRGYRAWKQGQIRPQEISRGTNWNFDLGGILKSSTPDFSDDVDVMMNGLQSHNLLLDDNRTKESLKLENDACEQLALDLCMSSHVFASKAFSKPDPMPQEQAQTFEDEVANMSLATGALSIDTSGPPPVDFGFLTPIAAAPMDHESSNMTPAKSSIPQTGETDLIPMGVRLLIDEWKVGEDPKDYRYLDPYGDEASSPVEPKDGLGIGTFGARNIQSRPIDPSPLLNPPTIATARAPPLVAPSNTTVLKARDKTPLGVGITQSDSLQAQGSSQDVMMVSTQVEPGRFGDRKGQKKRQKRVGGF</sequence>
<dbReference type="InterPro" id="IPR019350">
    <property type="entry name" value="RNA_pol_I-sp_TIF_RRN6-like"/>
</dbReference>
<evidence type="ECO:0000313" key="3">
    <source>
        <dbReference type="Proteomes" id="UP000736335"/>
    </source>
</evidence>
<dbReference type="OrthoDB" id="2382881at2759"/>
<evidence type="ECO:0000256" key="1">
    <source>
        <dbReference type="SAM" id="MobiDB-lite"/>
    </source>
</evidence>
<dbReference type="AlphaFoldDB" id="A0A9P6HNT0"/>
<dbReference type="PANTHER" id="PTHR28221:SF2">
    <property type="entry name" value="RNA POLYMERASE I-SPECIFIC TRANSCRIPTION INITIATION FACTOR RRN6"/>
    <property type="match status" value="1"/>
</dbReference>
<accession>A0A9P6HNT0</accession>
<name>A0A9P6HNT0_9AGAM</name>